<reference evidence="1 2" key="1">
    <citation type="submission" date="2024-01" db="EMBL/GenBank/DDBJ databases">
        <title>The genomes of 5 underutilized Papilionoideae crops provide insights into root nodulation and disease resistanc.</title>
        <authorList>
            <person name="Jiang F."/>
        </authorList>
    </citation>
    <scope>NUCLEOTIDE SEQUENCE [LARGE SCALE GENOMIC DNA]</scope>
    <source>
        <strain evidence="1">DUOXIRENSHENG_FW03</strain>
        <tissue evidence="1">Leaves</tissue>
    </source>
</reference>
<protein>
    <submittedName>
        <fullName evidence="1">Uncharacterized protein</fullName>
    </submittedName>
</protein>
<dbReference type="AlphaFoldDB" id="A0AAN9SWU9"/>
<sequence length="108" mass="12292">MVLSLKIQMHHQLVPSPHLNACEDLSNTYAYSSASISESTDARPLRIQRSPAYLKDYALTTSVTQTEPKTLKTNFDPKWMASVPENFKPYTPIAHGPFHVYLIQILCW</sequence>
<comment type="caution">
    <text evidence="1">The sequence shown here is derived from an EMBL/GenBank/DDBJ whole genome shotgun (WGS) entry which is preliminary data.</text>
</comment>
<evidence type="ECO:0000313" key="1">
    <source>
        <dbReference type="EMBL" id="KAK7409806.1"/>
    </source>
</evidence>
<evidence type="ECO:0000313" key="2">
    <source>
        <dbReference type="Proteomes" id="UP001386955"/>
    </source>
</evidence>
<dbReference type="Proteomes" id="UP001386955">
    <property type="component" value="Unassembled WGS sequence"/>
</dbReference>
<accession>A0AAN9SWU9</accession>
<proteinExistence type="predicted"/>
<keyword evidence="2" id="KW-1185">Reference proteome</keyword>
<dbReference type="EMBL" id="JAYMYS010000001">
    <property type="protein sequence ID" value="KAK7409806.1"/>
    <property type="molecule type" value="Genomic_DNA"/>
</dbReference>
<gene>
    <name evidence="1" type="ORF">VNO78_00139</name>
</gene>
<name>A0AAN9SWU9_PSOTE</name>
<organism evidence="1 2">
    <name type="scientific">Psophocarpus tetragonolobus</name>
    <name type="common">Winged bean</name>
    <name type="synonym">Dolichos tetragonolobus</name>
    <dbReference type="NCBI Taxonomy" id="3891"/>
    <lineage>
        <taxon>Eukaryota</taxon>
        <taxon>Viridiplantae</taxon>
        <taxon>Streptophyta</taxon>
        <taxon>Embryophyta</taxon>
        <taxon>Tracheophyta</taxon>
        <taxon>Spermatophyta</taxon>
        <taxon>Magnoliopsida</taxon>
        <taxon>eudicotyledons</taxon>
        <taxon>Gunneridae</taxon>
        <taxon>Pentapetalae</taxon>
        <taxon>rosids</taxon>
        <taxon>fabids</taxon>
        <taxon>Fabales</taxon>
        <taxon>Fabaceae</taxon>
        <taxon>Papilionoideae</taxon>
        <taxon>50 kb inversion clade</taxon>
        <taxon>NPAAA clade</taxon>
        <taxon>indigoferoid/millettioid clade</taxon>
        <taxon>Phaseoleae</taxon>
        <taxon>Psophocarpus</taxon>
    </lineage>
</organism>